<organism evidence="3 4">
    <name type="scientific">Tilletia caries</name>
    <name type="common">wheat bunt fungus</name>
    <dbReference type="NCBI Taxonomy" id="13290"/>
    <lineage>
        <taxon>Eukaryota</taxon>
        <taxon>Fungi</taxon>
        <taxon>Dikarya</taxon>
        <taxon>Basidiomycota</taxon>
        <taxon>Ustilaginomycotina</taxon>
        <taxon>Exobasidiomycetes</taxon>
        <taxon>Tilletiales</taxon>
        <taxon>Tilletiaceae</taxon>
        <taxon>Tilletia</taxon>
    </lineage>
</organism>
<comment type="caution">
    <text evidence="3">The sequence shown here is derived from an EMBL/GenBank/DDBJ whole genome shotgun (WGS) entry which is preliminary data.</text>
</comment>
<feature type="transmembrane region" description="Helical" evidence="1">
    <location>
        <begin position="94"/>
        <end position="111"/>
    </location>
</feature>
<dbReference type="AlphaFoldDB" id="A0A177TQR0"/>
<dbReference type="Proteomes" id="UP000077671">
    <property type="component" value="Unassembled WGS sequence"/>
</dbReference>
<feature type="transmembrane region" description="Helical" evidence="1">
    <location>
        <begin position="439"/>
        <end position="466"/>
    </location>
</feature>
<protein>
    <submittedName>
        <fullName evidence="3">Uncharacterized protein</fullName>
    </submittedName>
</protein>
<sequence length="479" mass="51447">MKLLMGPSMTILAWYVAGQWIRGSERSQLRHGPSVLSENSQAKKRRPTPAQFAILQNIFISTGITALLDAVTYSFRLTGTTKKLRKTKVPSPSYFRLSVAVFAILLVLNYACMLLDTALHFTTRQAVAGLPVQPQDLIYPGSTKEFGRSLNTSKAMMDIYVGPGPDYNHQGPQILRIRSNTSALNRMAWTDQASTLLVAPTSPPFSYMASSIGIRATCQSISSECDCHDTIICSPTGAGTIFTPFCIGPHALNLSGSPVTSIGGTFDSALSETGQPIAFANIASNLFPYATVIHSRAYLGEGTPDRTGFMSASGSRSYTGNAWNILFCQITVGGIRFRFDPPSRYTEQSFTPMSVQDTQLVGHIVDQGSRVLTDDAQVPLAEGISTVIDGTGLMPDSEPYESAFERNLAKSMLSLASIMAIPEADSVRLLGKTTSGARILWPLLLAYTLCAGLLACVTLFVGILAICAGTSRSILVGPL</sequence>
<evidence type="ECO:0000313" key="2">
    <source>
        <dbReference type="EMBL" id="CAD6941369.1"/>
    </source>
</evidence>
<keyword evidence="1" id="KW-0472">Membrane</keyword>
<evidence type="ECO:0000313" key="3">
    <source>
        <dbReference type="EMBL" id="KAE8262415.1"/>
    </source>
</evidence>
<keyword evidence="1" id="KW-0812">Transmembrane</keyword>
<evidence type="ECO:0000313" key="5">
    <source>
        <dbReference type="Proteomes" id="UP000836402"/>
    </source>
</evidence>
<keyword evidence="5" id="KW-1185">Reference proteome</keyword>
<gene>
    <name evidence="3" type="ORF">A4X03_0g2477</name>
    <name evidence="2" type="ORF">JKIAZH3_G6216</name>
</gene>
<dbReference type="EMBL" id="CAJHJG010004474">
    <property type="protein sequence ID" value="CAD6941369.1"/>
    <property type="molecule type" value="Genomic_DNA"/>
</dbReference>
<accession>A0A177TQR0</accession>
<evidence type="ECO:0000256" key="1">
    <source>
        <dbReference type="SAM" id="Phobius"/>
    </source>
</evidence>
<reference evidence="3" key="1">
    <citation type="submission" date="2016-04" db="EMBL/GenBank/DDBJ databases">
        <authorList>
            <person name="Nguyen H.D."/>
            <person name="Kesanakurti P."/>
            <person name="Cullis J."/>
            <person name="Levesque C.A."/>
            <person name="Hambleton S."/>
        </authorList>
    </citation>
    <scope>NUCLEOTIDE SEQUENCE</scope>
    <source>
        <strain evidence="3">DAOMC 238032</strain>
    </source>
</reference>
<reference evidence="2" key="3">
    <citation type="submission" date="2020-10" db="EMBL/GenBank/DDBJ databases">
        <authorList>
            <person name="Sedaghatjoo S."/>
        </authorList>
    </citation>
    <scope>NUCLEOTIDE SEQUENCE</scope>
    <source>
        <strain evidence="2">AZH3</strain>
    </source>
</reference>
<name>A0A177TQR0_9BASI</name>
<dbReference type="EMBL" id="LWDD02000241">
    <property type="protein sequence ID" value="KAE8262415.1"/>
    <property type="molecule type" value="Genomic_DNA"/>
</dbReference>
<dbReference type="Proteomes" id="UP000836402">
    <property type="component" value="Unassembled WGS sequence"/>
</dbReference>
<reference evidence="3" key="2">
    <citation type="journal article" date="2019" name="IMA Fungus">
        <title>Genome sequencing and comparison of five Tilletia species to identify candidate genes for the detection of regulated species infecting wheat.</title>
        <authorList>
            <person name="Nguyen H.D.T."/>
            <person name="Sultana T."/>
            <person name="Kesanakurti P."/>
            <person name="Hambleton S."/>
        </authorList>
    </citation>
    <scope>NUCLEOTIDE SEQUENCE</scope>
    <source>
        <strain evidence="3">DAOMC 238032</strain>
    </source>
</reference>
<keyword evidence="1" id="KW-1133">Transmembrane helix</keyword>
<feature type="transmembrane region" description="Helical" evidence="1">
    <location>
        <begin position="50"/>
        <end position="73"/>
    </location>
</feature>
<evidence type="ECO:0000313" key="4">
    <source>
        <dbReference type="Proteomes" id="UP000077671"/>
    </source>
</evidence>
<proteinExistence type="predicted"/>